<organism evidence="1 2">
    <name type="scientific">Caerostris extrusa</name>
    <name type="common">Bark spider</name>
    <name type="synonym">Caerostris bankana</name>
    <dbReference type="NCBI Taxonomy" id="172846"/>
    <lineage>
        <taxon>Eukaryota</taxon>
        <taxon>Metazoa</taxon>
        <taxon>Ecdysozoa</taxon>
        <taxon>Arthropoda</taxon>
        <taxon>Chelicerata</taxon>
        <taxon>Arachnida</taxon>
        <taxon>Araneae</taxon>
        <taxon>Araneomorphae</taxon>
        <taxon>Entelegynae</taxon>
        <taxon>Araneoidea</taxon>
        <taxon>Araneidae</taxon>
        <taxon>Caerostris</taxon>
    </lineage>
</organism>
<dbReference type="Proteomes" id="UP001054945">
    <property type="component" value="Unassembled WGS sequence"/>
</dbReference>
<dbReference type="EMBL" id="BPLR01008833">
    <property type="protein sequence ID" value="GIY27600.1"/>
    <property type="molecule type" value="Genomic_DNA"/>
</dbReference>
<evidence type="ECO:0000313" key="1">
    <source>
        <dbReference type="EMBL" id="GIY27600.1"/>
    </source>
</evidence>
<comment type="caution">
    <text evidence="1">The sequence shown here is derived from an EMBL/GenBank/DDBJ whole genome shotgun (WGS) entry which is preliminary data.</text>
</comment>
<protein>
    <submittedName>
        <fullName evidence="1">Uncharacterized protein</fullName>
    </submittedName>
</protein>
<dbReference type="AlphaFoldDB" id="A0AAV4S0W3"/>
<proteinExistence type="predicted"/>
<name>A0AAV4S0W3_CAEEX</name>
<keyword evidence="2" id="KW-1185">Reference proteome</keyword>
<reference evidence="1 2" key="1">
    <citation type="submission" date="2021-06" db="EMBL/GenBank/DDBJ databases">
        <title>Caerostris extrusa draft genome.</title>
        <authorList>
            <person name="Kono N."/>
            <person name="Arakawa K."/>
        </authorList>
    </citation>
    <scope>NUCLEOTIDE SEQUENCE [LARGE SCALE GENOMIC DNA]</scope>
</reference>
<sequence length="158" mass="17855">MAFEVQLTLTSFEARLKFWAWRCQNVSHHFTQAAFFLKNEARPGKIYYLVKGILEALEELTKLENKLTNSILQVKPLVIGVADSSGESAQANPATAVHTQIYLLEETNCPRLTSPVTLRQKAYSRSTSALFNAKFSCSDYRLNNSMTSDCPTRKIFII</sequence>
<gene>
    <name evidence="1" type="ORF">CEXT_1811</name>
</gene>
<accession>A0AAV4S0W3</accession>
<evidence type="ECO:0000313" key="2">
    <source>
        <dbReference type="Proteomes" id="UP001054945"/>
    </source>
</evidence>